<dbReference type="InterPro" id="IPR050797">
    <property type="entry name" value="Carb_Metab_Trans_Reg"/>
</dbReference>
<dbReference type="SMART" id="SM00066">
    <property type="entry name" value="GAL4"/>
    <property type="match status" value="1"/>
</dbReference>
<dbReference type="AlphaFoldDB" id="A0AAD7ESL9"/>
<evidence type="ECO:0000256" key="1">
    <source>
        <dbReference type="ARBA" id="ARBA00023242"/>
    </source>
</evidence>
<dbReference type="SUPFAM" id="SSF57701">
    <property type="entry name" value="Zn2/Cys6 DNA-binding domain"/>
    <property type="match status" value="1"/>
</dbReference>
<comment type="caution">
    <text evidence="4">The sequence shown here is derived from an EMBL/GenBank/DDBJ whole genome shotgun (WGS) entry which is preliminary data.</text>
</comment>
<evidence type="ECO:0000313" key="5">
    <source>
        <dbReference type="Proteomes" id="UP001218218"/>
    </source>
</evidence>
<gene>
    <name evidence="4" type="ORF">DFH08DRAFT_158785</name>
</gene>
<feature type="compositionally biased region" description="Low complexity" evidence="2">
    <location>
        <begin position="95"/>
        <end position="108"/>
    </location>
</feature>
<dbReference type="EMBL" id="JARIHO010000019">
    <property type="protein sequence ID" value="KAJ7347230.1"/>
    <property type="molecule type" value="Genomic_DNA"/>
</dbReference>
<protein>
    <recommendedName>
        <fullName evidence="3">Zn(2)-C6 fungal-type domain-containing protein</fullName>
    </recommendedName>
</protein>
<dbReference type="Gene3D" id="4.10.240.10">
    <property type="entry name" value="Zn(2)-C6 fungal-type DNA-binding domain"/>
    <property type="match status" value="1"/>
</dbReference>
<keyword evidence="1" id="KW-0539">Nucleus</keyword>
<dbReference type="InterPro" id="IPR001138">
    <property type="entry name" value="Zn2Cys6_DnaBD"/>
</dbReference>
<feature type="region of interest" description="Disordered" evidence="2">
    <location>
        <begin position="59"/>
        <end position="138"/>
    </location>
</feature>
<dbReference type="PANTHER" id="PTHR31668">
    <property type="entry name" value="GLUCOSE TRANSPORT TRANSCRIPTION REGULATOR RGT1-RELATED-RELATED"/>
    <property type="match status" value="1"/>
</dbReference>
<feature type="domain" description="Zn(2)-C6 fungal-type" evidence="3">
    <location>
        <begin position="23"/>
        <end position="57"/>
    </location>
</feature>
<dbReference type="GO" id="GO:0008270">
    <property type="term" value="F:zinc ion binding"/>
    <property type="evidence" value="ECO:0007669"/>
    <property type="project" value="InterPro"/>
</dbReference>
<accession>A0AAD7ESL9</accession>
<evidence type="ECO:0000256" key="2">
    <source>
        <dbReference type="SAM" id="MobiDB-lite"/>
    </source>
</evidence>
<dbReference type="PROSITE" id="PS00463">
    <property type="entry name" value="ZN2_CY6_FUNGAL_1"/>
    <property type="match status" value="1"/>
</dbReference>
<keyword evidence="5" id="KW-1185">Reference proteome</keyword>
<reference evidence="4" key="1">
    <citation type="submission" date="2023-03" db="EMBL/GenBank/DDBJ databases">
        <title>Massive genome expansion in bonnet fungi (Mycena s.s.) driven by repeated elements and novel gene families across ecological guilds.</title>
        <authorList>
            <consortium name="Lawrence Berkeley National Laboratory"/>
            <person name="Harder C.B."/>
            <person name="Miyauchi S."/>
            <person name="Viragh M."/>
            <person name="Kuo A."/>
            <person name="Thoen E."/>
            <person name="Andreopoulos B."/>
            <person name="Lu D."/>
            <person name="Skrede I."/>
            <person name="Drula E."/>
            <person name="Henrissat B."/>
            <person name="Morin E."/>
            <person name="Kohler A."/>
            <person name="Barry K."/>
            <person name="LaButti K."/>
            <person name="Morin E."/>
            <person name="Salamov A."/>
            <person name="Lipzen A."/>
            <person name="Mereny Z."/>
            <person name="Hegedus B."/>
            <person name="Baldrian P."/>
            <person name="Stursova M."/>
            <person name="Weitz H."/>
            <person name="Taylor A."/>
            <person name="Grigoriev I.V."/>
            <person name="Nagy L.G."/>
            <person name="Martin F."/>
            <person name="Kauserud H."/>
        </authorList>
    </citation>
    <scope>NUCLEOTIDE SEQUENCE</scope>
    <source>
        <strain evidence="4">CBHHK002</strain>
    </source>
</reference>
<feature type="compositionally biased region" description="Low complexity" evidence="2">
    <location>
        <begin position="67"/>
        <end position="86"/>
    </location>
</feature>
<evidence type="ECO:0000313" key="4">
    <source>
        <dbReference type="EMBL" id="KAJ7347230.1"/>
    </source>
</evidence>
<dbReference type="PROSITE" id="PS50048">
    <property type="entry name" value="ZN2_CY6_FUNGAL_2"/>
    <property type="match status" value="1"/>
</dbReference>
<sequence length="255" mass="28667">MSTPQSLSQSTPFATKRRRTLMACLSCRKRKVRCMTTEQPPKNPCARCTKKKIPCEYIPADQDDHSSSYSSSPQTPEFPETEPPTSRFAIQMAASSSTRSSPRNTPSPYHDARANRRRGCASPLPYTAPPPSSRRPRYSGNYYPDLSLSYECTSMPLQSMKYPYYDPTADPYAAGNPYLYNVYGPQYPGAGYMVPPHTSHTPEPRQPVYAPTPYAPIPMPFFADTSMPALGDGKMFDWLESEDPGLHGFQYPRYK</sequence>
<dbReference type="Pfam" id="PF00172">
    <property type="entry name" value="Zn_clus"/>
    <property type="match status" value="1"/>
</dbReference>
<name>A0AAD7ESL9_9AGAR</name>
<dbReference type="Proteomes" id="UP001218218">
    <property type="component" value="Unassembled WGS sequence"/>
</dbReference>
<proteinExistence type="predicted"/>
<dbReference type="CDD" id="cd00067">
    <property type="entry name" value="GAL4"/>
    <property type="match status" value="1"/>
</dbReference>
<dbReference type="InterPro" id="IPR036864">
    <property type="entry name" value="Zn2-C6_fun-type_DNA-bd_sf"/>
</dbReference>
<dbReference type="GO" id="GO:0000981">
    <property type="term" value="F:DNA-binding transcription factor activity, RNA polymerase II-specific"/>
    <property type="evidence" value="ECO:0007669"/>
    <property type="project" value="InterPro"/>
</dbReference>
<organism evidence="4 5">
    <name type="scientific">Mycena albidolilacea</name>
    <dbReference type="NCBI Taxonomy" id="1033008"/>
    <lineage>
        <taxon>Eukaryota</taxon>
        <taxon>Fungi</taxon>
        <taxon>Dikarya</taxon>
        <taxon>Basidiomycota</taxon>
        <taxon>Agaricomycotina</taxon>
        <taxon>Agaricomycetes</taxon>
        <taxon>Agaricomycetidae</taxon>
        <taxon>Agaricales</taxon>
        <taxon>Marasmiineae</taxon>
        <taxon>Mycenaceae</taxon>
        <taxon>Mycena</taxon>
    </lineage>
</organism>
<evidence type="ECO:0000259" key="3">
    <source>
        <dbReference type="PROSITE" id="PS50048"/>
    </source>
</evidence>